<feature type="compositionally biased region" description="Polar residues" evidence="16">
    <location>
        <begin position="3501"/>
        <end position="3512"/>
    </location>
</feature>
<evidence type="ECO:0000256" key="4">
    <source>
        <dbReference type="ARBA" id="ARBA00022490"/>
    </source>
</evidence>
<feature type="compositionally biased region" description="Polar residues" evidence="16">
    <location>
        <begin position="2288"/>
        <end position="2298"/>
    </location>
</feature>
<feature type="repeat" description="ANK" evidence="15">
    <location>
        <begin position="438"/>
        <end position="470"/>
    </location>
</feature>
<feature type="repeat" description="ANK" evidence="15">
    <location>
        <begin position="372"/>
        <end position="404"/>
    </location>
</feature>
<feature type="region of interest" description="Disordered" evidence="16">
    <location>
        <begin position="1476"/>
        <end position="1495"/>
    </location>
</feature>
<feature type="compositionally biased region" description="Basic and acidic residues" evidence="16">
    <location>
        <begin position="1873"/>
        <end position="1893"/>
    </location>
</feature>
<feature type="repeat" description="ANK" evidence="15">
    <location>
        <begin position="102"/>
        <end position="134"/>
    </location>
</feature>
<dbReference type="FunFam" id="1.25.40.20:FF:000002">
    <property type="entry name" value="Ankyrin-2 isoform 2"/>
    <property type="match status" value="1"/>
</dbReference>
<dbReference type="InterPro" id="IPR040745">
    <property type="entry name" value="Ankyrin_UPA"/>
</dbReference>
<keyword evidence="6" id="KW-0677">Repeat</keyword>
<keyword evidence="7" id="KW-0770">Synapse</keyword>
<feature type="compositionally biased region" description="Basic and acidic residues" evidence="16">
    <location>
        <begin position="3130"/>
        <end position="3149"/>
    </location>
</feature>
<dbReference type="InterPro" id="IPR036770">
    <property type="entry name" value="Ankyrin_rpt-contain_sf"/>
</dbReference>
<feature type="region of interest" description="Disordered" evidence="16">
    <location>
        <begin position="2000"/>
        <end position="2168"/>
    </location>
</feature>
<dbReference type="GO" id="GO:0045211">
    <property type="term" value="C:postsynaptic membrane"/>
    <property type="evidence" value="ECO:0007669"/>
    <property type="project" value="UniProtKB-SubCell"/>
</dbReference>
<dbReference type="InterPro" id="IPR011029">
    <property type="entry name" value="DEATH-like_dom_sf"/>
</dbReference>
<feature type="repeat" description="ANK" evidence="15">
    <location>
        <begin position="570"/>
        <end position="602"/>
    </location>
</feature>
<keyword evidence="5" id="KW-0597">Phosphoprotein</keyword>
<accession>A0A851Z1R6</accession>
<sequence>QSDSNASFLRAARAGNLDKVVEYLKSGIDINTCNQNGLNALHLAAKEGHVGLVQELLERGSAVDSATKKGNTALHIASLAGQAEVVKVLVKEGANINAQSQNGFTPLYMAAQENHIEVVKYLLENGANQSTATEDGFTPLAVALQQGHNQAVAILLENDTKGKVRLPALHIAARKDDTKSAALLLQNDHNADVQSKVTRRCRRGNWSGFTPLHIAAHYGNVNVATLLLNRGAAVDFTARNGITPLHVASKRGNTNMVKLLLDRGGQIDAKTRDGLTPLHCAARSGHDQVVELLLERGAPLLARTKNGLSPLHMAAQGDHVECVKHLLQHKAPVDDVTLDYLTALHVAAHCGHYRVTKLLLDKRANPNARALNGFTPLHIACKKNRIKVMELLVKYGASIQAITESGLTPIHVAAFMGHLNIVLLLLQNGASPDVTNIRGETALHMAARAGQVEVVRCLLRNGALVDARAREEQTPLHIASRLGKTEIVQLLLQHMAHPDAATTNGYTPLHISAREGQVDVASVLLEAGASHSMSTKKGFTPLHVAAKYGSLEVAKLLLQRRASPDSAGKNGLTPLHVAAHYDNQKVALLLLEKGASPHATAKNGYTPLHIAAKKNQMQIATTLLNYGAETNILTKQGVTPLHLASQEGHTDMVTLLLEKGSNIHVATKTGLTSLHLAAQEDKVNVAEILTKHGANQDAQTKLGYTPLIVACHYGNIKMVNFLLKQGANVNAKTKNGYTPLHQAAQQGHTHIINVLLQHGAKPNAITTNGNTALAIARRLGYISVVDTLKVVTEEITTTTTTVTEKHKLNVPETMTEVLDVSDEEGDDTMTGDGGEYLRPEDLRELGDDSLPSSQFLDGMNYLRYSLEGGRSDSLRSFSSDRSHTLSHASYLRDSAMIDDTVVIPSQQVTTLAKEAERNSYRLSWGPENLDNVALSSSPIHSGFLVSFMVDARGGAMRGCRHNGLRIIIPPRKCTAPTRVTCRLVKRHRLATMPPMVEGEGLASRLIEVGPSGAQFLGPVIVEIPHFAALRGKERELVILRSENGDSWKEHFCEYTEDELNEILNGMDEVLDTPEELEKKRICRIITRDFPQYFAVVSRIKQDSNLIGPEGGVLSSTVVPQVQAVFPEGALTKRIRVGLQAQPMHIELTKKILGNKATFSPIVTLEPRRRKFHKPITMTIPVPKASSDGIMNGYGGDTPTLRLLCSITGGTTPAQWEDITGTTPLTFVNECVSFTTNVSARFWLVDCRQTQESVTFASQVYREIICVPYMAKFVVFAKSHDPIEARLRCFCMTDDKVDKTLEQQENFAEVARSRDVEVLEGKPIYVDCFGNLVPLTKSGQHHIFSFFAFKENRLPLFVKVRDTTQEPCGRLSFMKEPKSTRGLVHQAICNLNITLPIYTKVLPDYIFQSLFLISVLLSMFFIRIKDDETESTETSILKSHLVNEVPVLASPDLLSEVSEMKQDLIKMTAILTTDPSDKSGSIKVKDLEKPTEEEPGEPFEIVERVKEDLEKVSEILRGGSYTREEHILQKSLSKEELVEEEWVIVSDEEIEEARRNAPLEVTEPACVEVRVDKGTTKPGKPDMTGMVDYLAEDLKTYVSLQEVQAQPLQEDLVEERFEAVVISRDSEKKGHECPKTERPSLQEQQKPALEIKKPVRTKVKDKQKQKEGKMHSSGEQPGLRKLTSAESLGEEPGLTPSAAPEAKAVSPVIEETPIGSIKDKVKALQKRVEDEQKVRSKLPVRIQTREGTAEKASKRPVQVKKPVAHKAQPPVSPSSKTERLEETMSVRELMKAFQSGQDPSKNISGLFEHKSVKQKQQPPEKETTRRKPVSSQSETRRVTSHKTDKQKDKQSTVLKAEKEPQPKKGKPQFSTVEIAKKAAGKDQVKEQSSKKTKEALPPVFDDESAKDPAVVTGRTSDDQGDTDFQISPDRKTSTDFSDVIKEELEDNDKYQQFRHLSVTEEGELNLEQVLTSPFSVAFPAEHVKDGFLPALSLKSAAAFDGSSESLKHEGVADSPGSLLDGTPQISSEESYKHEGLAETPETSPESLSFSPKKSDGQIEEAKGAARADTTADPCPPKELSPKEDEKGITERQLDAVTETRRSHSDHVSEEHVPTASEEEADKGISSASIVKDVSRDKESRTPAPLTKSSETHDTALEQEKDITCERRGVVRSPQKLELSLASHDSESCSPVADESLAISHKDSLEASPVLEDNSSHKTPDSLEPSPMKESPCRDSLESSPVEQTVKAGLLGQGPPQPVLSKGETCPELASVRSRILRDPEGSADDDSLEQTSLMESSGKSPLSPETPSSEEISYEITPKTAETHALSNVPKSAVIPEVSEEPEDDSESEPKKRFTPEEEMFKMVTKIKMFDELEQEAKQKRDCKKDCKQDESSTVADSEAVCEAEEPEVTAVEGKDVPTVVMSAAESRKSSPSSESEPELTQLKDEADAGLLTEPVIRVQPPSPLPSSIDSSSSPDEAGFQPIASKQCSVRIGALKAEQDKPAEDEKEEPLILGGSCKASTGESGPCHSDGRVSAETDKPQCHSTGCSEAVSPSAPVAQPGGTLCHSIGDRSQKQVHAESSLTLQRDDATESDVPPASVTHADLTAAGAVSEKAGDSSCGHGTAESSVPQDVKLAEEATSDHSALGKTPAGFETSQRDIHAEEPLPEYSSLTTETVELESCVVDAADSGTPHIVSPYENVSSAHFFCDSEGKVGCGRSLLVRENCAAEGEKDRSGEALLSRDAGSEYYSSEDVYMEIEPNAEDAVQETSQGSSAKLAESALGDVRDDTENPISQVVITKTDVDSDKWSEIREDDEAFEARVKEEEQKIFGLMVDRRSQGTTPDTTPARTPTEEGTPLSEQNPFLFQEGKLFEMTRSGAIDMTKRNYPDESFHFFQMAEQPQEEVSLSEEVKEAAEVESSKLKSSPDPFSPSESEDLDIQERDTLKYSPPASESSDKSEDMASEGVSLGTAKADLKSRIPIKMGISASSKSPKKETAASEAEPLCRTETDTVDSSQVPCPISPEQPVVEEELDFSKVSRLVYSEQGDESPDSSPEEQRSVIEIPTAQMESVPSCESKSKIPVRTAAAASQSSQQSENESLPADDFLDSLPCEGKDDQAKPKSKIPVKAAFQKAEEQHTHTDASVRKLESTKALDTTSKLPVKHDNRSKSESDASIPADPQSKRSIKARSYAEAEAETRERERELKLELDSSDEATAARPKVFSSRLPVKSRSASASRGAFSPTKESKEHFFDLYKNSIEFFEEISDEASKLVERLTQSEREQELVSDDESSSALEVSVIENVPSSETQQSVPEDIFDTRPIWDESVETQIERIPDENVHDHAEDQHKDQERTEERLAHIADHLGFSWTELARELDFTEEQIHQIRIENPNSLQDQSHALLKYWLERDGKHATDTNLTQCLTKINRMDIVHLMETSGLDSAQVHGTRAYTEAEQAIGLDRSEGFSALPEELCSSRQKREEQHKLPKDSEPTEHPPLVSEEDLSVSYSAFQDSTPRSEAEVSMAELLRQAHKEQVEAEFSGKSQELPEKPSASQQEYL</sequence>
<feature type="compositionally biased region" description="Basic and acidic residues" evidence="16">
    <location>
        <begin position="2051"/>
        <end position="2064"/>
    </location>
</feature>
<feature type="repeat" description="ANK" evidence="15">
    <location>
        <begin position="69"/>
        <end position="101"/>
    </location>
</feature>
<feature type="compositionally biased region" description="Basic and acidic residues" evidence="16">
    <location>
        <begin position="2990"/>
        <end position="3007"/>
    </location>
</feature>
<comment type="caution">
    <text evidence="19">The sequence shown here is derived from an EMBL/GenBank/DDBJ whole genome shotgun (WGS) entry which is preliminary data.</text>
</comment>
<feature type="compositionally biased region" description="Basic and acidic residues" evidence="16">
    <location>
        <begin position="3187"/>
        <end position="3206"/>
    </location>
</feature>
<feature type="compositionally biased region" description="Basic and acidic residues" evidence="16">
    <location>
        <begin position="2347"/>
        <end position="2357"/>
    </location>
</feature>
<feature type="domain" description="ZU5" evidence="18">
    <location>
        <begin position="943"/>
        <end position="1098"/>
    </location>
</feature>
<dbReference type="Pfam" id="PF00023">
    <property type="entry name" value="Ank"/>
    <property type="match status" value="3"/>
</dbReference>
<evidence type="ECO:0000256" key="9">
    <source>
        <dbReference type="ARBA" id="ARBA00023136"/>
    </source>
</evidence>
<organism evidence="19 20">
    <name type="scientific">Halcyon senegalensis</name>
    <dbReference type="NCBI Taxonomy" id="342381"/>
    <lineage>
        <taxon>Eukaryota</taxon>
        <taxon>Metazoa</taxon>
        <taxon>Chordata</taxon>
        <taxon>Craniata</taxon>
        <taxon>Vertebrata</taxon>
        <taxon>Euteleostomi</taxon>
        <taxon>Archelosauria</taxon>
        <taxon>Archosauria</taxon>
        <taxon>Dinosauria</taxon>
        <taxon>Saurischia</taxon>
        <taxon>Theropoda</taxon>
        <taxon>Coelurosauria</taxon>
        <taxon>Aves</taxon>
        <taxon>Neognathae</taxon>
        <taxon>Neoaves</taxon>
        <taxon>Telluraves</taxon>
        <taxon>Coraciimorphae</taxon>
        <taxon>Coraciiformes</taxon>
        <taxon>Alcedinidae</taxon>
        <taxon>Halcyon</taxon>
    </lineage>
</organism>
<dbReference type="PROSITE" id="PS50088">
    <property type="entry name" value="ANK_REPEAT"/>
    <property type="match status" value="20"/>
</dbReference>
<dbReference type="CDD" id="cd08804">
    <property type="entry name" value="Death_ank2"/>
    <property type="match status" value="1"/>
</dbReference>
<feature type="repeat" description="ANK" evidence="15">
    <location>
        <begin position="405"/>
        <end position="437"/>
    </location>
</feature>
<dbReference type="Pfam" id="PF00531">
    <property type="entry name" value="Death"/>
    <property type="match status" value="1"/>
</dbReference>
<dbReference type="Pfam" id="PF00791">
    <property type="entry name" value="ZU5"/>
    <property type="match status" value="1"/>
</dbReference>
<feature type="compositionally biased region" description="Basic and acidic residues" evidence="16">
    <location>
        <begin position="2567"/>
        <end position="2576"/>
    </location>
</feature>
<keyword evidence="4" id="KW-0963">Cytoplasm</keyword>
<dbReference type="PROSITE" id="PS50017">
    <property type="entry name" value="DEATH_DOMAIN"/>
    <property type="match status" value="1"/>
</dbReference>
<feature type="compositionally biased region" description="Basic and acidic residues" evidence="16">
    <location>
        <begin position="2078"/>
        <end position="2111"/>
    </location>
</feature>
<evidence type="ECO:0000256" key="12">
    <source>
        <dbReference type="ARBA" id="ARBA00023257"/>
    </source>
</evidence>
<dbReference type="FunFam" id="2.60.220.30:FF:000001">
    <property type="entry name" value="Ankyrin-3 isoform 2"/>
    <property type="match status" value="1"/>
</dbReference>
<feature type="compositionally biased region" description="Polar residues" evidence="16">
    <location>
        <begin position="1793"/>
        <end position="1802"/>
    </location>
</feature>
<feature type="repeat" description="ANK" evidence="15">
    <location>
        <begin position="471"/>
        <end position="503"/>
    </location>
</feature>
<feature type="domain" description="ZU5" evidence="18">
    <location>
        <begin position="1100"/>
        <end position="1246"/>
    </location>
</feature>
<dbReference type="Gene3D" id="2.60.40.2660">
    <property type="match status" value="1"/>
</dbReference>
<feature type="compositionally biased region" description="Low complexity" evidence="16">
    <location>
        <begin position="2299"/>
        <end position="2317"/>
    </location>
</feature>
<gene>
    <name evidence="19" type="primary">Ank2</name>
    <name evidence="19" type="ORF">HALSEN_R13108</name>
</gene>
<feature type="region of interest" description="Disordered" evidence="16">
    <location>
        <begin position="2375"/>
        <end position="2668"/>
    </location>
</feature>
<dbReference type="SMART" id="SM00218">
    <property type="entry name" value="ZU5"/>
    <property type="match status" value="1"/>
</dbReference>
<dbReference type="GO" id="GO:0030315">
    <property type="term" value="C:T-tubule"/>
    <property type="evidence" value="ECO:0007669"/>
    <property type="project" value="UniProtKB-SubCell"/>
</dbReference>
<evidence type="ECO:0000313" key="20">
    <source>
        <dbReference type="Proteomes" id="UP000648918"/>
    </source>
</evidence>
<dbReference type="FunFam" id="2.60.40.2660:FF:000001">
    <property type="entry name" value="Ankyrin-3 isoform 2"/>
    <property type="match status" value="1"/>
</dbReference>
<feature type="domain" description="Death" evidence="17">
    <location>
        <begin position="3350"/>
        <end position="3434"/>
    </location>
</feature>
<dbReference type="FunFam" id="1.25.40.20:FF:000003">
    <property type="entry name" value="Ankyrin, isoform B"/>
    <property type="match status" value="1"/>
</dbReference>
<evidence type="ECO:0000256" key="5">
    <source>
        <dbReference type="ARBA" id="ARBA00022553"/>
    </source>
</evidence>
<feature type="compositionally biased region" description="Basic and acidic residues" evidence="16">
    <location>
        <begin position="3159"/>
        <end position="3169"/>
    </location>
</feature>
<evidence type="ECO:0000259" key="18">
    <source>
        <dbReference type="PROSITE" id="PS51145"/>
    </source>
</evidence>
<dbReference type="SUPFAM" id="SSF48403">
    <property type="entry name" value="Ankyrin repeat"/>
    <property type="match status" value="3"/>
</dbReference>
<dbReference type="InterPro" id="IPR000906">
    <property type="entry name" value="ZU5_dom"/>
</dbReference>
<feature type="compositionally biased region" description="Low complexity" evidence="16">
    <location>
        <begin position="2465"/>
        <end position="2474"/>
    </location>
</feature>
<dbReference type="PRINTS" id="PR01415">
    <property type="entry name" value="ANKYRIN"/>
</dbReference>
<dbReference type="GO" id="GO:0005764">
    <property type="term" value="C:lysosome"/>
    <property type="evidence" value="ECO:0007669"/>
    <property type="project" value="UniProtKB-SubCell"/>
</dbReference>
<dbReference type="SUPFAM" id="SSF47986">
    <property type="entry name" value="DEATH domain"/>
    <property type="match status" value="1"/>
</dbReference>
<dbReference type="SMART" id="SM00005">
    <property type="entry name" value="DEATH"/>
    <property type="match status" value="1"/>
</dbReference>
<dbReference type="Gene3D" id="1.10.533.10">
    <property type="entry name" value="Death Domain, Fas"/>
    <property type="match status" value="1"/>
</dbReference>
<evidence type="ECO:0000256" key="14">
    <source>
        <dbReference type="ARBA" id="ARBA00034100"/>
    </source>
</evidence>
<feature type="repeat" description="ANK" evidence="15">
    <location>
        <begin position="702"/>
        <end position="734"/>
    </location>
</feature>
<proteinExistence type="predicted"/>
<feature type="repeat" description="ANK" evidence="15">
    <location>
        <begin position="339"/>
        <end position="371"/>
    </location>
</feature>
<feature type="non-terminal residue" evidence="19">
    <location>
        <position position="1"/>
    </location>
</feature>
<feature type="repeat" description="ANK" evidence="15">
    <location>
        <begin position="240"/>
        <end position="272"/>
    </location>
</feature>
<feature type="region of interest" description="Disordered" evidence="16">
    <location>
        <begin position="3469"/>
        <end position="3554"/>
    </location>
</feature>
<dbReference type="PROSITE" id="PS50297">
    <property type="entry name" value="ANK_REP_REGION"/>
    <property type="match status" value="20"/>
</dbReference>
<feature type="repeat" description="ANK" evidence="15">
    <location>
        <begin position="36"/>
        <end position="68"/>
    </location>
</feature>
<keyword evidence="10" id="KW-0206">Cytoskeleton</keyword>
<reference evidence="19" key="1">
    <citation type="submission" date="2019-09" db="EMBL/GenBank/DDBJ databases">
        <title>Bird 10,000 Genomes (B10K) Project - Family phase.</title>
        <authorList>
            <person name="Zhang G."/>
        </authorList>
    </citation>
    <scope>NUCLEOTIDE SEQUENCE</scope>
    <source>
        <strain evidence="19">B10K-DU-024-03</strain>
        <tissue evidence="19">Muscle</tissue>
    </source>
</reference>
<dbReference type="PANTHER" id="PTHR24123">
    <property type="entry name" value="ANKYRIN REPEAT-CONTAINING"/>
    <property type="match status" value="1"/>
</dbReference>
<feature type="repeat" description="ANK" evidence="15">
    <location>
        <begin position="537"/>
        <end position="569"/>
    </location>
</feature>
<evidence type="ECO:0000256" key="13">
    <source>
        <dbReference type="ARBA" id="ARBA00024012"/>
    </source>
</evidence>
<feature type="compositionally biased region" description="Basic and acidic residues" evidence="16">
    <location>
        <begin position="1623"/>
        <end position="1639"/>
    </location>
</feature>
<dbReference type="InterPro" id="IPR051165">
    <property type="entry name" value="Multifunctional_ANK_Repeat"/>
</dbReference>
<dbReference type="Pfam" id="PF13637">
    <property type="entry name" value="Ank_4"/>
    <property type="match status" value="2"/>
</dbReference>
<dbReference type="Proteomes" id="UP000648918">
    <property type="component" value="Unassembled WGS sequence"/>
</dbReference>
<dbReference type="Pfam" id="PF12796">
    <property type="entry name" value="Ank_2"/>
    <property type="match status" value="6"/>
</dbReference>
<feature type="repeat" description="ANK" evidence="15">
    <location>
        <begin position="504"/>
        <end position="536"/>
    </location>
</feature>
<feature type="compositionally biased region" description="Acidic residues" evidence="16">
    <location>
        <begin position="3043"/>
        <end position="3052"/>
    </location>
</feature>
<feature type="compositionally biased region" description="Polar residues" evidence="16">
    <location>
        <begin position="2039"/>
        <end position="2050"/>
    </location>
</feature>
<keyword evidence="8 15" id="KW-0040">ANK repeat</keyword>
<feature type="repeat" description="ANK" evidence="15">
    <location>
        <begin position="636"/>
        <end position="668"/>
    </location>
</feature>
<feature type="region of interest" description="Disordered" evidence="16">
    <location>
        <begin position="2829"/>
        <end position="2860"/>
    </location>
</feature>
<dbReference type="PANTHER" id="PTHR24123:SF49">
    <property type="entry name" value="ANKYRIN-2-LIKE ISOFORM X1"/>
    <property type="match status" value="1"/>
</dbReference>
<feature type="compositionally biased region" description="Low complexity" evidence="16">
    <location>
        <begin position="2839"/>
        <end position="2848"/>
    </location>
</feature>
<feature type="repeat" description="ANK" evidence="15">
    <location>
        <begin position="306"/>
        <end position="338"/>
    </location>
</feature>
<feature type="non-terminal residue" evidence="19">
    <location>
        <position position="3554"/>
    </location>
</feature>
<evidence type="ECO:0000256" key="11">
    <source>
        <dbReference type="ARBA" id="ARBA00023228"/>
    </source>
</evidence>
<evidence type="ECO:0000256" key="15">
    <source>
        <dbReference type="PROSITE-ProRule" id="PRU00023"/>
    </source>
</evidence>
<feature type="repeat" description="ANK" evidence="15">
    <location>
        <begin position="669"/>
        <end position="701"/>
    </location>
</feature>
<evidence type="ECO:0000256" key="7">
    <source>
        <dbReference type="ARBA" id="ARBA00023018"/>
    </source>
</evidence>
<feature type="compositionally biased region" description="Basic and acidic residues" evidence="16">
    <location>
        <begin position="2375"/>
        <end position="2390"/>
    </location>
</feature>
<feature type="region of interest" description="Disordered" evidence="16">
    <location>
        <begin position="2892"/>
        <end position="3241"/>
    </location>
</feature>
<dbReference type="GO" id="GO:0007165">
    <property type="term" value="P:signal transduction"/>
    <property type="evidence" value="ECO:0007669"/>
    <property type="project" value="InterPro"/>
</dbReference>
<keyword evidence="9" id="KW-0472">Membrane</keyword>
<dbReference type="GO" id="GO:0072659">
    <property type="term" value="P:protein localization to plasma membrane"/>
    <property type="evidence" value="ECO:0007669"/>
    <property type="project" value="UniProtKB-ARBA"/>
</dbReference>
<dbReference type="EMBL" id="WBNJ01000564">
    <property type="protein sequence ID" value="NXD86387.1"/>
    <property type="molecule type" value="Genomic_DNA"/>
</dbReference>
<keyword evidence="11" id="KW-0458">Lysosome</keyword>
<feature type="compositionally biased region" description="Basic and acidic residues" evidence="16">
    <location>
        <begin position="2148"/>
        <end position="2167"/>
    </location>
</feature>
<protein>
    <submittedName>
        <fullName evidence="19">ANK2 protein</fullName>
    </submittedName>
</protein>
<keyword evidence="20" id="KW-1185">Reference proteome</keyword>
<keyword evidence="3" id="KW-1003">Cell membrane</keyword>
<evidence type="ECO:0000256" key="10">
    <source>
        <dbReference type="ARBA" id="ARBA00023212"/>
    </source>
</evidence>
<feature type="compositionally biased region" description="Basic and acidic residues" evidence="16">
    <location>
        <begin position="1775"/>
        <end position="1789"/>
    </location>
</feature>
<evidence type="ECO:0000256" key="1">
    <source>
        <dbReference type="ARBA" id="ARBA00004245"/>
    </source>
</evidence>
<evidence type="ECO:0000256" key="8">
    <source>
        <dbReference type="ARBA" id="ARBA00023043"/>
    </source>
</evidence>
<dbReference type="Gene3D" id="1.25.40.20">
    <property type="entry name" value="Ankyrin repeat-containing domain"/>
    <property type="match status" value="3"/>
</dbReference>
<feature type="repeat" description="ANK" evidence="15">
    <location>
        <begin position="603"/>
        <end position="635"/>
    </location>
</feature>
<feature type="repeat" description="ANK" evidence="15">
    <location>
        <begin position="273"/>
        <end position="305"/>
    </location>
</feature>
<keyword evidence="12" id="KW-0628">Postsynaptic cell membrane</keyword>
<dbReference type="SMART" id="SM00248">
    <property type="entry name" value="ANK"/>
    <property type="match status" value="23"/>
</dbReference>
<name>A0A851Z1R6_9AVES</name>
<dbReference type="GO" id="GO:0005856">
    <property type="term" value="C:cytoskeleton"/>
    <property type="evidence" value="ECO:0007669"/>
    <property type="project" value="UniProtKB-SubCell"/>
</dbReference>
<dbReference type="FunFam" id="1.25.40.20:FF:000001">
    <property type="entry name" value="Ankyrin-2 isoform 2"/>
    <property type="match status" value="1"/>
</dbReference>
<feature type="compositionally biased region" description="Basic and acidic residues" evidence="16">
    <location>
        <begin position="1833"/>
        <end position="1861"/>
    </location>
</feature>
<feature type="region of interest" description="Disordered" evidence="16">
    <location>
        <begin position="2198"/>
        <end position="2357"/>
    </location>
</feature>
<dbReference type="OrthoDB" id="20872at2759"/>
<feature type="repeat" description="ANK" evidence="15">
    <location>
        <begin position="735"/>
        <end position="767"/>
    </location>
</feature>
<feature type="compositionally biased region" description="Basic and acidic residues" evidence="16">
    <location>
        <begin position="1742"/>
        <end position="1752"/>
    </location>
</feature>
<evidence type="ECO:0000256" key="16">
    <source>
        <dbReference type="SAM" id="MobiDB-lite"/>
    </source>
</evidence>
<feature type="compositionally biased region" description="Basic and acidic residues" evidence="16">
    <location>
        <begin position="1482"/>
        <end position="1491"/>
    </location>
</feature>
<dbReference type="PROSITE" id="PS51145">
    <property type="entry name" value="ZU5"/>
    <property type="match status" value="2"/>
</dbReference>
<dbReference type="Pfam" id="PF17809">
    <property type="entry name" value="UPA_2"/>
    <property type="match status" value="1"/>
</dbReference>
<evidence type="ECO:0000313" key="19">
    <source>
        <dbReference type="EMBL" id="NXD86387.1"/>
    </source>
</evidence>
<evidence type="ECO:0000259" key="17">
    <source>
        <dbReference type="PROSITE" id="PS50017"/>
    </source>
</evidence>
<dbReference type="InterPro" id="IPR000488">
    <property type="entry name" value="Death_dom"/>
</dbReference>
<feature type="compositionally biased region" description="Basic and acidic residues" evidence="16">
    <location>
        <begin position="1716"/>
        <end position="1733"/>
    </location>
</feature>
<feature type="compositionally biased region" description="Basic and acidic residues" evidence="16">
    <location>
        <begin position="2528"/>
        <end position="2540"/>
    </location>
</feature>
<feature type="compositionally biased region" description="Acidic residues" evidence="16">
    <location>
        <begin position="2337"/>
        <end position="2346"/>
    </location>
</feature>
<feature type="region of interest" description="Disordered" evidence="16">
    <location>
        <begin position="1623"/>
        <end position="1934"/>
    </location>
</feature>
<feature type="repeat" description="ANK" evidence="15">
    <location>
        <begin position="207"/>
        <end position="239"/>
    </location>
</feature>
<dbReference type="FunFam" id="2.60.220.30:FF:000002">
    <property type="entry name" value="Ankyrin-3 isoform 2"/>
    <property type="match status" value="1"/>
</dbReference>
<feature type="compositionally biased region" description="Basic and acidic residues" evidence="16">
    <location>
        <begin position="1648"/>
        <end position="1671"/>
    </location>
</feature>
<dbReference type="InterPro" id="IPR002110">
    <property type="entry name" value="Ankyrin_rpt"/>
</dbReference>
<evidence type="ECO:0000256" key="3">
    <source>
        <dbReference type="ARBA" id="ARBA00022475"/>
    </source>
</evidence>
<dbReference type="Gene3D" id="2.60.220.30">
    <property type="match status" value="2"/>
</dbReference>
<feature type="compositionally biased region" description="Basic and acidic residues" evidence="16">
    <location>
        <begin position="3473"/>
        <end position="3489"/>
    </location>
</feature>
<feature type="compositionally biased region" description="Basic and acidic residues" evidence="16">
    <location>
        <begin position="2907"/>
        <end position="2919"/>
    </location>
</feature>
<evidence type="ECO:0000256" key="2">
    <source>
        <dbReference type="ARBA" id="ARBA00004371"/>
    </source>
</evidence>
<feature type="compositionally biased region" description="Low complexity" evidence="16">
    <location>
        <begin position="3083"/>
        <end position="3093"/>
    </location>
</feature>
<evidence type="ECO:0000256" key="6">
    <source>
        <dbReference type="ARBA" id="ARBA00022737"/>
    </source>
</evidence>
<comment type="subcellular location">
    <subcellularLocation>
        <location evidence="13">Cell membrane</location>
        <location evidence="13">Sarcolemma</location>
        <location evidence="13">T-tubule</location>
    </subcellularLocation>
    <subcellularLocation>
        <location evidence="1">Cytoplasm</location>
        <location evidence="1">Cytoskeleton</location>
    </subcellularLocation>
    <subcellularLocation>
        <location evidence="2">Lysosome</location>
    </subcellularLocation>
    <subcellularLocation>
        <location evidence="14">Postsynaptic cell membrane</location>
    </subcellularLocation>
</comment>
<dbReference type="FunFam" id="1.10.533.10:FF:000002">
    <property type="entry name" value="Ankyrin-3 isoform 2"/>
    <property type="match status" value="1"/>
</dbReference>